<organism evidence="3 4">
    <name type="scientific">Elysia crispata</name>
    <name type="common">lettuce slug</name>
    <dbReference type="NCBI Taxonomy" id="231223"/>
    <lineage>
        <taxon>Eukaryota</taxon>
        <taxon>Metazoa</taxon>
        <taxon>Spiralia</taxon>
        <taxon>Lophotrochozoa</taxon>
        <taxon>Mollusca</taxon>
        <taxon>Gastropoda</taxon>
        <taxon>Heterobranchia</taxon>
        <taxon>Euthyneura</taxon>
        <taxon>Panpulmonata</taxon>
        <taxon>Sacoglossa</taxon>
        <taxon>Placobranchoidea</taxon>
        <taxon>Plakobranchidae</taxon>
        <taxon>Elysia</taxon>
    </lineage>
</organism>
<dbReference type="EMBL" id="JAWDGP010004092">
    <property type="protein sequence ID" value="KAK3767942.1"/>
    <property type="molecule type" value="Genomic_DNA"/>
</dbReference>
<protein>
    <submittedName>
        <fullName evidence="3">Uncharacterized protein</fullName>
    </submittedName>
</protein>
<sequence length="118" mass="13627">MRIFALVTLMIFGVSAKTEEISRLEDKLPKLENKFETLIKQLERKLKDKINTVLQRGIEDMTAIREQMNALQSDVQPVVCQRDMAFSKLPRYVITTVKTIHREVLGETQTDHGGWIVI</sequence>
<keyword evidence="1" id="KW-0175">Coiled coil</keyword>
<comment type="caution">
    <text evidence="3">The sequence shown here is derived from an EMBL/GenBank/DDBJ whole genome shotgun (WGS) entry which is preliminary data.</text>
</comment>
<feature type="coiled-coil region" evidence="1">
    <location>
        <begin position="14"/>
        <end position="52"/>
    </location>
</feature>
<gene>
    <name evidence="3" type="ORF">RRG08_049500</name>
</gene>
<keyword evidence="2" id="KW-0732">Signal</keyword>
<proteinExistence type="predicted"/>
<evidence type="ECO:0000313" key="3">
    <source>
        <dbReference type="EMBL" id="KAK3767942.1"/>
    </source>
</evidence>
<evidence type="ECO:0000313" key="4">
    <source>
        <dbReference type="Proteomes" id="UP001283361"/>
    </source>
</evidence>
<evidence type="ECO:0000256" key="2">
    <source>
        <dbReference type="SAM" id="SignalP"/>
    </source>
</evidence>
<feature type="signal peptide" evidence="2">
    <location>
        <begin position="1"/>
        <end position="16"/>
    </location>
</feature>
<reference evidence="3" key="1">
    <citation type="journal article" date="2023" name="G3 (Bethesda)">
        <title>A reference genome for the long-term kleptoplast-retaining sea slug Elysia crispata morphotype clarki.</title>
        <authorList>
            <person name="Eastman K.E."/>
            <person name="Pendleton A.L."/>
            <person name="Shaikh M.A."/>
            <person name="Suttiyut T."/>
            <person name="Ogas R."/>
            <person name="Tomko P."/>
            <person name="Gavelis G."/>
            <person name="Widhalm J.R."/>
            <person name="Wisecaver J.H."/>
        </authorList>
    </citation>
    <scope>NUCLEOTIDE SEQUENCE</scope>
    <source>
        <strain evidence="3">ECLA1</strain>
    </source>
</reference>
<feature type="chain" id="PRO_5042169921" evidence="2">
    <location>
        <begin position="17"/>
        <end position="118"/>
    </location>
</feature>
<dbReference type="Proteomes" id="UP001283361">
    <property type="component" value="Unassembled WGS sequence"/>
</dbReference>
<evidence type="ECO:0000256" key="1">
    <source>
        <dbReference type="SAM" id="Coils"/>
    </source>
</evidence>
<name>A0AAE1DEW5_9GAST</name>
<accession>A0AAE1DEW5</accession>
<keyword evidence="4" id="KW-1185">Reference proteome</keyword>
<dbReference type="AlphaFoldDB" id="A0AAE1DEW5"/>